<keyword evidence="8" id="KW-1185">Reference proteome</keyword>
<dbReference type="Pfam" id="PF00688">
    <property type="entry name" value="TGFb_propeptide"/>
    <property type="match status" value="1"/>
</dbReference>
<evidence type="ECO:0000256" key="2">
    <source>
        <dbReference type="ARBA" id="ARBA00006656"/>
    </source>
</evidence>
<dbReference type="InterPro" id="IPR017948">
    <property type="entry name" value="TGFb_CS"/>
</dbReference>
<protein>
    <submittedName>
        <fullName evidence="9 10">Bone morphogenetic protein 4</fullName>
    </submittedName>
</protein>
<dbReference type="AlphaFoldDB" id="A0AAJ7RFS0"/>
<dbReference type="Gene3D" id="2.60.120.970">
    <property type="match status" value="1"/>
</dbReference>
<dbReference type="GO" id="GO:0005615">
    <property type="term" value="C:extracellular space"/>
    <property type="evidence" value="ECO:0007669"/>
    <property type="project" value="TreeGrafter"/>
</dbReference>
<keyword evidence="5" id="KW-1015">Disulfide bond</keyword>
<sequence length="502" mass="56661">MGKHLIIPLESQEIGRKSSAISIGSGVAGRLRRTLTIIESTTTFSSIDTGSTRSIVTATSSTTCTTRSGITAPWRIRRPGRTDLPKSSSGINRTISSVLISVIVMALLGHAFGVPTPGPGYLESLVRNAAGDLQVDAEDVFAKEEESLAFPGAATDRLDDVELDRIRRSIVEGLGLDRIPDPSKANVSQAEYERAHREYLKRTELSHVREDRRRRTLHTFQPTEYFGNETEFVVKEEFSRRLYFPVELPDDDSTTEVEHANLRFLLDGHEASTEEPEVLVYQVTNDDPSRRRLVSRTKLPAIRPGELRWVEFDVSEAAASWLEDGQDNLGLVLRFRHGGHPRPRNFRLPTLNLFTTVMTSDLDNVLGDGSASSRRHKRAIPDQLMSFQKGRRTECRGDNKKCCRHRMTVIFKDLKGFEFIIQPKTFDAGYCKGRCPPRYNPAHHHALLQSLIWKEDRKKAPRPCCAPSKLAELEILYFDENDSTKLKISNWKNMRVLECACS</sequence>
<keyword evidence="4 6" id="KW-0339">Growth factor</keyword>
<comment type="similarity">
    <text evidence="2 6">Belongs to the TGF-beta family.</text>
</comment>
<evidence type="ECO:0000256" key="4">
    <source>
        <dbReference type="ARBA" id="ARBA00023030"/>
    </source>
</evidence>
<dbReference type="PROSITE" id="PS51362">
    <property type="entry name" value="TGF_BETA_2"/>
    <property type="match status" value="1"/>
</dbReference>
<dbReference type="Proteomes" id="UP000694920">
    <property type="component" value="Unplaced"/>
</dbReference>
<dbReference type="KEGG" id="ccin:107266776"/>
<name>A0AAJ7RFS0_CEPCN</name>
<dbReference type="InterPro" id="IPR001839">
    <property type="entry name" value="TGF-b_C"/>
</dbReference>
<gene>
    <name evidence="9 10" type="primary">LOC107266776</name>
</gene>
<accession>A0AAJ7RFS0</accession>
<dbReference type="CDD" id="cd13755">
    <property type="entry name" value="TGF_beta_maverick"/>
    <property type="match status" value="1"/>
</dbReference>
<evidence type="ECO:0000313" key="8">
    <source>
        <dbReference type="Proteomes" id="UP000694920"/>
    </source>
</evidence>
<dbReference type="Gene3D" id="2.10.90.10">
    <property type="entry name" value="Cystine-knot cytokines"/>
    <property type="match status" value="1"/>
</dbReference>
<dbReference type="InterPro" id="IPR001111">
    <property type="entry name" value="TGF-b_propeptide"/>
</dbReference>
<evidence type="ECO:0000256" key="1">
    <source>
        <dbReference type="ARBA" id="ARBA00004613"/>
    </source>
</evidence>
<feature type="domain" description="TGF-beta family profile" evidence="7">
    <location>
        <begin position="375"/>
        <end position="502"/>
    </location>
</feature>
<dbReference type="Pfam" id="PF00019">
    <property type="entry name" value="TGF_beta"/>
    <property type="match status" value="1"/>
</dbReference>
<proteinExistence type="inferred from homology"/>
<evidence type="ECO:0000256" key="5">
    <source>
        <dbReference type="ARBA" id="ARBA00023157"/>
    </source>
</evidence>
<dbReference type="GO" id="GO:0008083">
    <property type="term" value="F:growth factor activity"/>
    <property type="evidence" value="ECO:0007669"/>
    <property type="project" value="UniProtKB-KW"/>
</dbReference>
<evidence type="ECO:0000256" key="6">
    <source>
        <dbReference type="RuleBase" id="RU000354"/>
    </source>
</evidence>
<dbReference type="InterPro" id="IPR029034">
    <property type="entry name" value="Cystine-knot_cytokine"/>
</dbReference>
<dbReference type="RefSeq" id="XP_015593107.1">
    <property type="nucleotide sequence ID" value="XM_015737621.2"/>
</dbReference>
<dbReference type="RefSeq" id="XP_024939809.1">
    <property type="nucleotide sequence ID" value="XM_025084041.1"/>
</dbReference>
<dbReference type="PROSITE" id="PS00250">
    <property type="entry name" value="TGF_BETA_1"/>
    <property type="match status" value="1"/>
</dbReference>
<dbReference type="GO" id="GO:0005125">
    <property type="term" value="F:cytokine activity"/>
    <property type="evidence" value="ECO:0007669"/>
    <property type="project" value="TreeGrafter"/>
</dbReference>
<dbReference type="InterPro" id="IPR015615">
    <property type="entry name" value="TGF-beta-rel"/>
</dbReference>
<reference evidence="9 10" key="1">
    <citation type="submission" date="2025-04" db="UniProtKB">
        <authorList>
            <consortium name="RefSeq"/>
        </authorList>
    </citation>
    <scope>IDENTIFICATION</scope>
</reference>
<dbReference type="SMART" id="SM00204">
    <property type="entry name" value="TGFB"/>
    <property type="match status" value="1"/>
</dbReference>
<dbReference type="PANTHER" id="PTHR11848:SF119">
    <property type="entry name" value="TGF-BETA FAMILY PROFILE DOMAIN-CONTAINING PROTEIN"/>
    <property type="match status" value="1"/>
</dbReference>
<dbReference type="GeneID" id="107266776"/>
<evidence type="ECO:0000313" key="10">
    <source>
        <dbReference type="RefSeq" id="XP_024939809.1"/>
    </source>
</evidence>
<keyword evidence="3" id="KW-0964">Secreted</keyword>
<dbReference type="PANTHER" id="PTHR11848">
    <property type="entry name" value="TGF-BETA FAMILY"/>
    <property type="match status" value="1"/>
</dbReference>
<organism evidence="8 10">
    <name type="scientific">Cephus cinctus</name>
    <name type="common">Wheat stem sawfly</name>
    <dbReference type="NCBI Taxonomy" id="211228"/>
    <lineage>
        <taxon>Eukaryota</taxon>
        <taxon>Metazoa</taxon>
        <taxon>Ecdysozoa</taxon>
        <taxon>Arthropoda</taxon>
        <taxon>Hexapoda</taxon>
        <taxon>Insecta</taxon>
        <taxon>Pterygota</taxon>
        <taxon>Neoptera</taxon>
        <taxon>Endopterygota</taxon>
        <taxon>Hymenoptera</taxon>
        <taxon>Cephoidea</taxon>
        <taxon>Cephidae</taxon>
        <taxon>Cephus</taxon>
    </lineage>
</organism>
<dbReference type="CTD" id="43804"/>
<evidence type="ECO:0000259" key="7">
    <source>
        <dbReference type="PROSITE" id="PS51362"/>
    </source>
</evidence>
<evidence type="ECO:0000256" key="3">
    <source>
        <dbReference type="ARBA" id="ARBA00022525"/>
    </source>
</evidence>
<dbReference type="FunFam" id="2.10.90.10:FF:000058">
    <property type="entry name" value="Maverick"/>
    <property type="match status" value="1"/>
</dbReference>
<dbReference type="SUPFAM" id="SSF57501">
    <property type="entry name" value="Cystine-knot cytokines"/>
    <property type="match status" value="1"/>
</dbReference>
<evidence type="ECO:0000313" key="9">
    <source>
        <dbReference type="RefSeq" id="XP_015593107.1"/>
    </source>
</evidence>
<comment type="subcellular location">
    <subcellularLocation>
        <location evidence="1">Secreted</location>
    </subcellularLocation>
</comment>